<gene>
    <name evidence="8" type="ORF">PIIN_05676</name>
</gene>
<feature type="signal peptide" evidence="7">
    <location>
        <begin position="1"/>
        <end position="20"/>
    </location>
</feature>
<sequence length="397" mass="44940">MTLLALTAGSVLTFLPLARAEDAPSPLGSILNLFKMAPVEFPAEQYDGWQFVYGRFVFRPAMYIFEGVMLSFVLVYVFNYFYASWSNERRAEKWVDAHQEFLATQFSKPGQKTSLLTDGPDSFLFSTGRRNVQSLHTVFTFLPRQDLFQLLFTYGWTLYDLRYNPTDDVTLDFKLGNVNAAPAGNGPPMVWAIVDKDELNTIKSGRWDLTIAKTQDNPTVPKECVVMSEVADISDSILKNNAATPLLAALKDPKIIKHFKSLSITDLPLARPLGPIREKERHVILSLKLPSSSSEFANLTPLIKAVFGLIDWVEGGKFNLRPETLKKLKTAREELEKDLIKDVTEEKVKEADESKRAAKRRAEEERIAKLSAEQQRKAMEKEKKRAMRKGTTKVRLG</sequence>
<dbReference type="OMA" id="MHLVRDM"/>
<dbReference type="GO" id="GO:0005509">
    <property type="term" value="F:calcium ion binding"/>
    <property type="evidence" value="ECO:0007669"/>
    <property type="project" value="InterPro"/>
</dbReference>
<feature type="transmembrane region" description="Helical" evidence="6">
    <location>
        <begin position="61"/>
        <end position="83"/>
    </location>
</feature>
<dbReference type="PANTHER" id="PTHR12883">
    <property type="entry name" value="ADIPOCYTE-SPECIFIC PROTEIN 4-RELATED"/>
    <property type="match status" value="1"/>
</dbReference>
<dbReference type="Pfam" id="PF07946">
    <property type="entry name" value="CCDC47"/>
    <property type="match status" value="1"/>
</dbReference>
<dbReference type="HOGENOM" id="CLU_042570_1_0_1"/>
<dbReference type="eggNOG" id="KOG2357">
    <property type="taxonomic scope" value="Eukaryota"/>
</dbReference>
<dbReference type="InterPro" id="IPR012879">
    <property type="entry name" value="CCDC47"/>
</dbReference>
<evidence type="ECO:0000313" key="8">
    <source>
        <dbReference type="EMBL" id="CCA71741.1"/>
    </source>
</evidence>
<reference evidence="8 9" key="1">
    <citation type="journal article" date="2011" name="PLoS Pathog.">
        <title>Endophytic Life Strategies Decoded by Genome and Transcriptome Analyses of the Mutualistic Root Symbiont Piriformospora indica.</title>
        <authorList>
            <person name="Zuccaro A."/>
            <person name="Lahrmann U."/>
            <person name="Guldener U."/>
            <person name="Langen G."/>
            <person name="Pfiffi S."/>
            <person name="Biedenkopf D."/>
            <person name="Wong P."/>
            <person name="Samans B."/>
            <person name="Grimm C."/>
            <person name="Basiewicz M."/>
            <person name="Murat C."/>
            <person name="Martin F."/>
            <person name="Kogel K.H."/>
        </authorList>
    </citation>
    <scope>NUCLEOTIDE SEQUENCE [LARGE SCALE GENOMIC DNA]</scope>
    <source>
        <strain evidence="8 9">DSM 11827</strain>
    </source>
</reference>
<dbReference type="Proteomes" id="UP000007148">
    <property type="component" value="Unassembled WGS sequence"/>
</dbReference>
<evidence type="ECO:0000256" key="7">
    <source>
        <dbReference type="SAM" id="SignalP"/>
    </source>
</evidence>
<dbReference type="GO" id="GO:0016020">
    <property type="term" value="C:membrane"/>
    <property type="evidence" value="ECO:0007669"/>
    <property type="project" value="UniProtKB-SubCell"/>
</dbReference>
<keyword evidence="4 6" id="KW-0472">Membrane</keyword>
<dbReference type="GO" id="GO:0032469">
    <property type="term" value="P:endoplasmic reticulum calcium ion homeostasis"/>
    <property type="evidence" value="ECO:0007669"/>
    <property type="project" value="InterPro"/>
</dbReference>
<evidence type="ECO:0000256" key="2">
    <source>
        <dbReference type="ARBA" id="ARBA00022692"/>
    </source>
</evidence>
<name>G4TKB0_SERID</name>
<evidence type="ECO:0000256" key="1">
    <source>
        <dbReference type="ARBA" id="ARBA00004167"/>
    </source>
</evidence>
<proteinExistence type="predicted"/>
<dbReference type="AlphaFoldDB" id="G4TKB0"/>
<dbReference type="EMBL" id="CAFZ01000133">
    <property type="protein sequence ID" value="CCA71741.1"/>
    <property type="molecule type" value="Genomic_DNA"/>
</dbReference>
<feature type="compositionally biased region" description="Basic and acidic residues" evidence="5">
    <location>
        <begin position="346"/>
        <end position="383"/>
    </location>
</feature>
<keyword evidence="2 6" id="KW-0812">Transmembrane</keyword>
<keyword evidence="3 6" id="KW-1133">Transmembrane helix</keyword>
<evidence type="ECO:0000256" key="4">
    <source>
        <dbReference type="ARBA" id="ARBA00023136"/>
    </source>
</evidence>
<dbReference type="GO" id="GO:0005783">
    <property type="term" value="C:endoplasmic reticulum"/>
    <property type="evidence" value="ECO:0007669"/>
    <property type="project" value="InterPro"/>
</dbReference>
<dbReference type="FunCoup" id="G4TKB0">
    <property type="interactions" value="245"/>
</dbReference>
<comment type="subcellular location">
    <subcellularLocation>
        <location evidence="1">Membrane</location>
        <topology evidence="1">Single-pass membrane protein</topology>
    </subcellularLocation>
</comment>
<feature type="region of interest" description="Disordered" evidence="5">
    <location>
        <begin position="346"/>
        <end position="397"/>
    </location>
</feature>
<evidence type="ECO:0000256" key="6">
    <source>
        <dbReference type="SAM" id="Phobius"/>
    </source>
</evidence>
<evidence type="ECO:0000256" key="3">
    <source>
        <dbReference type="ARBA" id="ARBA00022989"/>
    </source>
</evidence>
<keyword evidence="9" id="KW-1185">Reference proteome</keyword>
<feature type="compositionally biased region" description="Basic residues" evidence="5">
    <location>
        <begin position="384"/>
        <end position="397"/>
    </location>
</feature>
<evidence type="ECO:0008006" key="10">
    <source>
        <dbReference type="Google" id="ProtNLM"/>
    </source>
</evidence>
<dbReference type="STRING" id="1109443.G4TKB0"/>
<dbReference type="OrthoDB" id="10039147at2759"/>
<comment type="caution">
    <text evidence="8">The sequence shown here is derived from an EMBL/GenBank/DDBJ whole genome shotgun (WGS) entry which is preliminary data.</text>
</comment>
<evidence type="ECO:0000313" key="9">
    <source>
        <dbReference type="Proteomes" id="UP000007148"/>
    </source>
</evidence>
<dbReference type="PANTHER" id="PTHR12883:SF0">
    <property type="entry name" value="PAT COMPLEX SUBUNIT CCDC47"/>
    <property type="match status" value="1"/>
</dbReference>
<feature type="chain" id="PRO_5003469185" description="DUF1682-domain-containing protein" evidence="7">
    <location>
        <begin position="21"/>
        <end position="397"/>
    </location>
</feature>
<keyword evidence="7" id="KW-0732">Signal</keyword>
<protein>
    <recommendedName>
        <fullName evidence="10">DUF1682-domain-containing protein</fullName>
    </recommendedName>
</protein>
<evidence type="ECO:0000256" key="5">
    <source>
        <dbReference type="SAM" id="MobiDB-lite"/>
    </source>
</evidence>
<dbReference type="InParanoid" id="G4TKB0"/>
<organism evidence="8 9">
    <name type="scientific">Serendipita indica (strain DSM 11827)</name>
    <name type="common">Root endophyte fungus</name>
    <name type="synonym">Piriformospora indica</name>
    <dbReference type="NCBI Taxonomy" id="1109443"/>
    <lineage>
        <taxon>Eukaryota</taxon>
        <taxon>Fungi</taxon>
        <taxon>Dikarya</taxon>
        <taxon>Basidiomycota</taxon>
        <taxon>Agaricomycotina</taxon>
        <taxon>Agaricomycetes</taxon>
        <taxon>Sebacinales</taxon>
        <taxon>Serendipitaceae</taxon>
        <taxon>Serendipita</taxon>
    </lineage>
</organism>
<accession>G4TKB0</accession>